<accession>A0AC35U947</accession>
<dbReference type="Proteomes" id="UP000095286">
    <property type="component" value="Unplaced"/>
</dbReference>
<dbReference type="WBParaSite" id="RSKR_0000860000.1">
    <property type="protein sequence ID" value="RSKR_0000860000.1"/>
    <property type="gene ID" value="RSKR_0000860000"/>
</dbReference>
<organism evidence="1 2">
    <name type="scientific">Rhabditophanes sp. KR3021</name>
    <dbReference type="NCBI Taxonomy" id="114890"/>
    <lineage>
        <taxon>Eukaryota</taxon>
        <taxon>Metazoa</taxon>
        <taxon>Ecdysozoa</taxon>
        <taxon>Nematoda</taxon>
        <taxon>Chromadorea</taxon>
        <taxon>Rhabditida</taxon>
        <taxon>Tylenchina</taxon>
        <taxon>Panagrolaimomorpha</taxon>
        <taxon>Strongyloidoidea</taxon>
        <taxon>Alloionematidae</taxon>
        <taxon>Rhabditophanes</taxon>
    </lineage>
</organism>
<protein>
    <submittedName>
        <fullName evidence="2">SAM domain-containing protein</fullName>
    </submittedName>
</protein>
<sequence>MGNKNSRTVVAQYPDYRGAPHPYGNMPGVYLRPGAMHQGQRHNSAYQLPTGPTPNQHAPSFHQSMHCLNQPDQSQDMVDNKVASRLSLNECGRKVNQTTGGLAPPLMNQQVPLLPPRNSKVPQGYFIVQGPPMNQKELKKWHKKQKKMMKKMSASRDTIMPYPVQPIFPIMTGHQYPVMPKMDSRALSLDNLNKYNQVDGYEQLSHARLSDNNKKGNSNKNMHRKSYHYDESESSRSTHIKSSDYLSGPLRISSAQSNPRTGTLSDYHNQHDQYEDTSSGIVCTASESSGHNSTPNKMGNLQDKKSNDRKNRGSVSNSQHVTEDETSLNASFDSHMPAMSNLKINEVLNEEDSNSSKNHQSYDSGVPKSQYYGSIIKRDYNSNRTISSLTTNTSSISSNSPPNHIVDPRTSTPYKQKRFPAPTPPKEDVETSPKEVDSVDRISNPRSMTKQLGYSPQFSNFNSSNQTPNYSHPRSEVSEIDFSWVKEVENGFDKESSKVVPNSGESHNHYQQPITKLNMPKFSQKVSERKMPAKYFGMESPITEYQLIEQIENHALPEMININHDYSFQPVEQDKGDLQQINSNVRSKAAMFDNEAIKNEQILKEERESAKYLLKNKKGPPSYSEHLVKHQNNHQQQQQINHHQQVNHQQPNMRQQQKYAEDYMMPYIPKPDYYSSPDTSSSEKVQKIYKANNQSEVKLPTKYQKYHNNTRNISNSMSELRTRMHSDDQPSVTQPWKAPLAC</sequence>
<evidence type="ECO:0000313" key="1">
    <source>
        <dbReference type="Proteomes" id="UP000095286"/>
    </source>
</evidence>
<reference evidence="2" key="1">
    <citation type="submission" date="2016-11" db="UniProtKB">
        <authorList>
            <consortium name="WormBaseParasite"/>
        </authorList>
    </citation>
    <scope>IDENTIFICATION</scope>
    <source>
        <strain evidence="2">KR3021</strain>
    </source>
</reference>
<proteinExistence type="predicted"/>
<name>A0AC35U947_9BILA</name>
<evidence type="ECO:0000313" key="2">
    <source>
        <dbReference type="WBParaSite" id="RSKR_0000860000.1"/>
    </source>
</evidence>